<proteinExistence type="inferred from homology"/>
<dbReference type="InterPro" id="IPR005829">
    <property type="entry name" value="Sugar_transporter_CS"/>
</dbReference>
<keyword evidence="4 8" id="KW-0812">Transmembrane</keyword>
<feature type="transmembrane region" description="Helical" evidence="8">
    <location>
        <begin position="461"/>
        <end position="483"/>
    </location>
</feature>
<feature type="transmembrane region" description="Helical" evidence="8">
    <location>
        <begin position="333"/>
        <end position="355"/>
    </location>
</feature>
<feature type="region of interest" description="Disordered" evidence="7">
    <location>
        <begin position="526"/>
        <end position="556"/>
    </location>
</feature>
<evidence type="ECO:0000313" key="11">
    <source>
        <dbReference type="Proteomes" id="UP001224890"/>
    </source>
</evidence>
<dbReference type="GO" id="GO:0005351">
    <property type="term" value="F:carbohydrate:proton symporter activity"/>
    <property type="evidence" value="ECO:0007669"/>
    <property type="project" value="TreeGrafter"/>
</dbReference>
<keyword evidence="11" id="KW-1185">Reference proteome</keyword>
<dbReference type="RefSeq" id="XP_060425723.1">
    <property type="nucleotide sequence ID" value="XM_060579891.1"/>
</dbReference>
<evidence type="ECO:0000256" key="2">
    <source>
        <dbReference type="ARBA" id="ARBA00010992"/>
    </source>
</evidence>
<feature type="transmembrane region" description="Helical" evidence="8">
    <location>
        <begin position="298"/>
        <end position="321"/>
    </location>
</feature>
<evidence type="ECO:0000256" key="3">
    <source>
        <dbReference type="ARBA" id="ARBA00022448"/>
    </source>
</evidence>
<evidence type="ECO:0000259" key="9">
    <source>
        <dbReference type="PROSITE" id="PS50850"/>
    </source>
</evidence>
<dbReference type="InterPro" id="IPR050360">
    <property type="entry name" value="MFS_Sugar_Transporters"/>
</dbReference>
<feature type="transmembrane region" description="Helical" evidence="8">
    <location>
        <begin position="397"/>
        <end position="420"/>
    </location>
</feature>
<name>A0AAJ0AEA7_9PEZI</name>
<keyword evidence="10" id="KW-0762">Sugar transport</keyword>
<dbReference type="Proteomes" id="UP001224890">
    <property type="component" value="Unassembled WGS sequence"/>
</dbReference>
<reference evidence="10" key="1">
    <citation type="submission" date="2021-06" db="EMBL/GenBank/DDBJ databases">
        <title>Comparative genomics, transcriptomics and evolutionary studies reveal genomic signatures of adaptation to plant cell wall in hemibiotrophic fungi.</title>
        <authorList>
            <consortium name="DOE Joint Genome Institute"/>
            <person name="Baroncelli R."/>
            <person name="Diaz J.F."/>
            <person name="Benocci T."/>
            <person name="Peng M."/>
            <person name="Battaglia E."/>
            <person name="Haridas S."/>
            <person name="Andreopoulos W."/>
            <person name="Labutti K."/>
            <person name="Pangilinan J."/>
            <person name="Floch G.L."/>
            <person name="Makela M.R."/>
            <person name="Henrissat B."/>
            <person name="Grigoriev I.V."/>
            <person name="Crouch J.A."/>
            <person name="De Vries R.P."/>
            <person name="Sukno S.A."/>
            <person name="Thon M.R."/>
        </authorList>
    </citation>
    <scope>NUCLEOTIDE SEQUENCE</scope>
    <source>
        <strain evidence="10">CBS 193.32</strain>
    </source>
</reference>
<evidence type="ECO:0000256" key="5">
    <source>
        <dbReference type="ARBA" id="ARBA00022989"/>
    </source>
</evidence>
<evidence type="ECO:0000256" key="6">
    <source>
        <dbReference type="ARBA" id="ARBA00023136"/>
    </source>
</evidence>
<evidence type="ECO:0000256" key="7">
    <source>
        <dbReference type="SAM" id="MobiDB-lite"/>
    </source>
</evidence>
<dbReference type="PRINTS" id="PR00171">
    <property type="entry name" value="SUGRTRNSPORT"/>
</dbReference>
<sequence>MGVKQVFTESTFAKYISAIRESPRELISNRKLLLTAALYATSGIPITWDQGSSSVVPSLPGFQKDFGITSATNPTQVSNFISFVYIGAGIGAGLSFFLNDRIGRMWSYRFYMTIWIIGQIIATVSMGNIGALYFARIVSGMGIGALTVTGPVSIVEIAPTEIRGLLAVWFSVAMLLSLTVSVFIVYACFIHVAVGRLQYQIVFFSPTIVMAILIAASFLLYESPRWLFIARRDDEGIRNLTALRGLPVDHPRVATEIEDIKDQIAKEEEKFGRSPGFIVLVKDAFLVPSNLRRVQQAVLSYALAQLSGANSVTSYLVPILSMLGLGGGTARSLFLSGMYSMAKFFFTLIASFFFIDALGRRRSLFTGITIQMISDLYIGIFIKYRQEGNVAPGSSEAAIAAVFIHGFGYAVGLLVLPYVFGAELWPNHLRSFGSAFAQFFHWLFFFGVNKGMPSLLSQTHNWGAFIFFAGWCFLSLIYVYCVVPETSLQSLEQLDELFKGPWWNVSRRAKQLKQQAREQDAIIEAQESVSDQNSEPESSIEKNGARAVSQKVRSDA</sequence>
<feature type="transmembrane region" description="Helical" evidence="8">
    <location>
        <begin position="80"/>
        <end position="98"/>
    </location>
</feature>
<feature type="transmembrane region" description="Helical" evidence="8">
    <location>
        <begin position="110"/>
        <end position="127"/>
    </location>
</feature>
<dbReference type="Gene3D" id="1.20.1250.20">
    <property type="entry name" value="MFS general substrate transporter like domains"/>
    <property type="match status" value="1"/>
</dbReference>
<dbReference type="InterPro" id="IPR036259">
    <property type="entry name" value="MFS_trans_sf"/>
</dbReference>
<feature type="transmembrane region" description="Helical" evidence="8">
    <location>
        <begin position="166"/>
        <end position="193"/>
    </location>
</feature>
<comment type="subcellular location">
    <subcellularLocation>
        <location evidence="1">Membrane</location>
        <topology evidence="1">Multi-pass membrane protein</topology>
    </subcellularLocation>
</comment>
<dbReference type="AlphaFoldDB" id="A0AAJ0AEA7"/>
<keyword evidence="3" id="KW-0813">Transport</keyword>
<organism evidence="10 11">
    <name type="scientific">Colletotrichum godetiae</name>
    <dbReference type="NCBI Taxonomy" id="1209918"/>
    <lineage>
        <taxon>Eukaryota</taxon>
        <taxon>Fungi</taxon>
        <taxon>Dikarya</taxon>
        <taxon>Ascomycota</taxon>
        <taxon>Pezizomycotina</taxon>
        <taxon>Sordariomycetes</taxon>
        <taxon>Hypocreomycetidae</taxon>
        <taxon>Glomerellales</taxon>
        <taxon>Glomerellaceae</taxon>
        <taxon>Colletotrichum</taxon>
        <taxon>Colletotrichum acutatum species complex</taxon>
    </lineage>
</organism>
<dbReference type="InterPro" id="IPR020846">
    <property type="entry name" value="MFS_dom"/>
</dbReference>
<dbReference type="PANTHER" id="PTHR48022:SF59">
    <property type="entry name" value="MAJOR FACILITATOR SUPERFAMILY (MFS) PROFILE DOMAIN-CONTAINING PROTEIN"/>
    <property type="match status" value="1"/>
</dbReference>
<evidence type="ECO:0000313" key="10">
    <source>
        <dbReference type="EMBL" id="KAK1671720.1"/>
    </source>
</evidence>
<accession>A0AAJ0AEA7</accession>
<evidence type="ECO:0000256" key="4">
    <source>
        <dbReference type="ARBA" id="ARBA00022692"/>
    </source>
</evidence>
<comment type="similarity">
    <text evidence="2">Belongs to the major facilitator superfamily. Sugar transporter (TC 2.A.1.1) family.</text>
</comment>
<protein>
    <submittedName>
        <fullName evidence="10">Sugar transporter</fullName>
    </submittedName>
</protein>
<dbReference type="InterPro" id="IPR003663">
    <property type="entry name" value="Sugar/inositol_transpt"/>
</dbReference>
<dbReference type="PROSITE" id="PS00216">
    <property type="entry name" value="SUGAR_TRANSPORT_1"/>
    <property type="match status" value="1"/>
</dbReference>
<dbReference type="PROSITE" id="PS50850">
    <property type="entry name" value="MFS"/>
    <property type="match status" value="1"/>
</dbReference>
<comment type="caution">
    <text evidence="10">The sequence shown here is derived from an EMBL/GenBank/DDBJ whole genome shotgun (WGS) entry which is preliminary data.</text>
</comment>
<dbReference type="InterPro" id="IPR005828">
    <property type="entry name" value="MFS_sugar_transport-like"/>
</dbReference>
<dbReference type="Pfam" id="PF00083">
    <property type="entry name" value="Sugar_tr"/>
    <property type="match status" value="1"/>
</dbReference>
<dbReference type="GO" id="GO:0016020">
    <property type="term" value="C:membrane"/>
    <property type="evidence" value="ECO:0007669"/>
    <property type="project" value="UniProtKB-SubCell"/>
</dbReference>
<feature type="compositionally biased region" description="Polar residues" evidence="7">
    <location>
        <begin position="527"/>
        <end position="537"/>
    </location>
</feature>
<keyword evidence="5 8" id="KW-1133">Transmembrane helix</keyword>
<evidence type="ECO:0000256" key="1">
    <source>
        <dbReference type="ARBA" id="ARBA00004141"/>
    </source>
</evidence>
<evidence type="ECO:0000256" key="8">
    <source>
        <dbReference type="SAM" id="Phobius"/>
    </source>
</evidence>
<feature type="transmembrane region" description="Helical" evidence="8">
    <location>
        <begin position="133"/>
        <end position="154"/>
    </location>
</feature>
<gene>
    <name evidence="10" type="ORF">BDP55DRAFT_732021</name>
</gene>
<dbReference type="GeneID" id="85464417"/>
<dbReference type="PANTHER" id="PTHR48022">
    <property type="entry name" value="PLASTIDIC GLUCOSE TRANSPORTER 4"/>
    <property type="match status" value="1"/>
</dbReference>
<feature type="transmembrane region" description="Helical" evidence="8">
    <location>
        <begin position="199"/>
        <end position="221"/>
    </location>
</feature>
<feature type="transmembrane region" description="Helical" evidence="8">
    <location>
        <begin position="364"/>
        <end position="385"/>
    </location>
</feature>
<dbReference type="EMBL" id="JAHMHR010000044">
    <property type="protein sequence ID" value="KAK1671720.1"/>
    <property type="molecule type" value="Genomic_DNA"/>
</dbReference>
<dbReference type="SUPFAM" id="SSF103473">
    <property type="entry name" value="MFS general substrate transporter"/>
    <property type="match status" value="1"/>
</dbReference>
<feature type="transmembrane region" description="Helical" evidence="8">
    <location>
        <begin position="432"/>
        <end position="449"/>
    </location>
</feature>
<keyword evidence="6 8" id="KW-0472">Membrane</keyword>
<feature type="domain" description="Major facilitator superfamily (MFS) profile" evidence="9">
    <location>
        <begin position="35"/>
        <end position="487"/>
    </location>
</feature>